<accession>A0A1K0IS24</accession>
<dbReference type="AlphaFoldDB" id="A0A1K0IS24"/>
<organism evidence="1">
    <name type="scientific">Cupriavidus necator</name>
    <name type="common">Alcaligenes eutrophus</name>
    <name type="synonym">Ralstonia eutropha</name>
    <dbReference type="NCBI Taxonomy" id="106590"/>
    <lineage>
        <taxon>Bacteria</taxon>
        <taxon>Pseudomonadati</taxon>
        <taxon>Pseudomonadota</taxon>
        <taxon>Betaproteobacteria</taxon>
        <taxon>Burkholderiales</taxon>
        <taxon>Burkholderiaceae</taxon>
        <taxon>Cupriavidus</taxon>
    </lineage>
</organism>
<dbReference type="EMBL" id="FMSH01000532">
    <property type="protein sequence ID" value="SCV01444.1"/>
    <property type="molecule type" value="Genomic_DNA"/>
</dbReference>
<sequence>MRSQNSPTVFTDEPLLWKLARYRRAQGLPPNPLTGETRPLLPPLIGREKAMSREALHLGLNGRPMDNHWGLTSAA</sequence>
<proteinExistence type="predicted"/>
<name>A0A1K0IS24_CUPNE</name>
<protein>
    <submittedName>
        <fullName evidence="1">Uncharacterized protein</fullName>
    </submittedName>
</protein>
<evidence type="ECO:0000313" key="1">
    <source>
        <dbReference type="EMBL" id="SCV01444.1"/>
    </source>
</evidence>
<gene>
    <name evidence="1" type="ORF">CNECB9_820003</name>
</gene>
<reference evidence="1" key="1">
    <citation type="submission" date="2016-09" db="EMBL/GenBank/DDBJ databases">
        <authorList>
            <person name="Capua I."/>
            <person name="De Benedictis P."/>
            <person name="Joannis T."/>
            <person name="Lombin L.H."/>
            <person name="Cattoli G."/>
        </authorList>
    </citation>
    <scope>NUCLEOTIDE SEQUENCE</scope>
    <source>
        <strain evidence="1">B9</strain>
    </source>
</reference>